<protein>
    <submittedName>
        <fullName evidence="5">ABC transporter ATP-binding protein</fullName>
    </submittedName>
</protein>
<dbReference type="InterPro" id="IPR003439">
    <property type="entry name" value="ABC_transporter-like_ATP-bd"/>
</dbReference>
<feature type="domain" description="ABC transporter" evidence="4">
    <location>
        <begin position="6"/>
        <end position="233"/>
    </location>
</feature>
<keyword evidence="2" id="KW-0547">Nucleotide-binding</keyword>
<dbReference type="PANTHER" id="PTHR42939">
    <property type="entry name" value="ABC TRANSPORTER ATP-BINDING PROTEIN ALBC-RELATED"/>
    <property type="match status" value="1"/>
</dbReference>
<dbReference type="GO" id="GO:0005524">
    <property type="term" value="F:ATP binding"/>
    <property type="evidence" value="ECO:0007669"/>
    <property type="project" value="UniProtKB-KW"/>
</dbReference>
<evidence type="ECO:0000256" key="2">
    <source>
        <dbReference type="ARBA" id="ARBA00022741"/>
    </source>
</evidence>
<dbReference type="OrthoDB" id="9778547at2"/>
<dbReference type="SUPFAM" id="SSF52540">
    <property type="entry name" value="P-loop containing nucleoside triphosphate hydrolases"/>
    <property type="match status" value="1"/>
</dbReference>
<dbReference type="SMART" id="SM00382">
    <property type="entry name" value="AAA"/>
    <property type="match status" value="1"/>
</dbReference>
<evidence type="ECO:0000256" key="1">
    <source>
        <dbReference type="ARBA" id="ARBA00022448"/>
    </source>
</evidence>
<dbReference type="InterPro" id="IPR051782">
    <property type="entry name" value="ABC_Transporter_VariousFunc"/>
</dbReference>
<comment type="caution">
    <text evidence="5">The sequence shown here is derived from an EMBL/GenBank/DDBJ whole genome shotgun (WGS) entry which is preliminary data.</text>
</comment>
<evidence type="ECO:0000256" key="3">
    <source>
        <dbReference type="ARBA" id="ARBA00022840"/>
    </source>
</evidence>
<dbReference type="RefSeq" id="WP_104520313.1">
    <property type="nucleotide sequence ID" value="NZ_NHRY01000204.1"/>
</dbReference>
<dbReference type="Proteomes" id="UP000239724">
    <property type="component" value="Unassembled WGS sequence"/>
</dbReference>
<dbReference type="Pfam" id="PF00005">
    <property type="entry name" value="ABC_tran"/>
    <property type="match status" value="1"/>
</dbReference>
<evidence type="ECO:0000313" key="5">
    <source>
        <dbReference type="EMBL" id="PPQ30812.1"/>
    </source>
</evidence>
<gene>
    <name evidence="5" type="ORF">CCS01_18575</name>
</gene>
<dbReference type="PROSITE" id="PS50893">
    <property type="entry name" value="ABC_TRANSPORTER_2"/>
    <property type="match status" value="1"/>
</dbReference>
<keyword evidence="6" id="KW-1185">Reference proteome</keyword>
<dbReference type="EMBL" id="NHRY01000204">
    <property type="protein sequence ID" value="PPQ30812.1"/>
    <property type="molecule type" value="Genomic_DNA"/>
</dbReference>
<accession>A0A2S6N867</accession>
<organism evidence="5 6">
    <name type="scientific">Rhodopila globiformis</name>
    <name type="common">Rhodopseudomonas globiformis</name>
    <dbReference type="NCBI Taxonomy" id="1071"/>
    <lineage>
        <taxon>Bacteria</taxon>
        <taxon>Pseudomonadati</taxon>
        <taxon>Pseudomonadota</taxon>
        <taxon>Alphaproteobacteria</taxon>
        <taxon>Acetobacterales</taxon>
        <taxon>Acetobacteraceae</taxon>
        <taxon>Rhodopila</taxon>
    </lineage>
</organism>
<dbReference type="Gene3D" id="3.40.50.300">
    <property type="entry name" value="P-loop containing nucleotide triphosphate hydrolases"/>
    <property type="match status" value="1"/>
</dbReference>
<dbReference type="InterPro" id="IPR027417">
    <property type="entry name" value="P-loop_NTPase"/>
</dbReference>
<dbReference type="InterPro" id="IPR017871">
    <property type="entry name" value="ABC_transporter-like_CS"/>
</dbReference>
<evidence type="ECO:0000313" key="6">
    <source>
        <dbReference type="Proteomes" id="UP000239724"/>
    </source>
</evidence>
<name>A0A2S6N867_RHOGL</name>
<dbReference type="GO" id="GO:0016887">
    <property type="term" value="F:ATP hydrolysis activity"/>
    <property type="evidence" value="ECO:0007669"/>
    <property type="project" value="InterPro"/>
</dbReference>
<dbReference type="InterPro" id="IPR003593">
    <property type="entry name" value="AAA+_ATPase"/>
</dbReference>
<dbReference type="PROSITE" id="PS00211">
    <property type="entry name" value="ABC_TRANSPORTER_1"/>
    <property type="match status" value="1"/>
</dbReference>
<proteinExistence type="predicted"/>
<reference evidence="5 6" key="1">
    <citation type="journal article" date="2018" name="Arch. Microbiol.">
        <title>New insights into the metabolic potential of the phototrophic purple bacterium Rhodopila globiformis DSM 161(T) from its draft genome sequence and evidence for a vanadium-dependent nitrogenase.</title>
        <authorList>
            <person name="Imhoff J.F."/>
            <person name="Rahn T."/>
            <person name="Kunzel S."/>
            <person name="Neulinger S.C."/>
        </authorList>
    </citation>
    <scope>NUCLEOTIDE SEQUENCE [LARGE SCALE GENOMIC DNA]</scope>
    <source>
        <strain evidence="5 6">DSM 161</strain>
    </source>
</reference>
<sequence>MTEPLITLSHVTMTFGRQVAVRDVSLALNSGECVGLVGHNGAGKSTLIKLMLGLIRPTGGHVHALGGDPAGAAAGRARVALGYLPENVAFQPAMTGAETLAFYARLKRQDVRGNAALLAKVGLEQAARRRVGTYSKGMRQRLGLAQALLGSPRALLLDEPTTGLDPAARQDFYALLRDLRDGGVGVLLSSHALAEMEGQVDRVVVMNAGHKVADGSLNDLRALAGTRPRLVVRLAGAPRAVVNVPDRWIGWRMICDDVLDIECDEADLPALMRTLPQEVIEVDIARPSLDDVYAAFLRGKAAARC</sequence>
<dbReference type="PANTHER" id="PTHR42939:SF1">
    <property type="entry name" value="ABC TRANSPORTER ATP-BINDING PROTEIN ALBC-RELATED"/>
    <property type="match status" value="1"/>
</dbReference>
<evidence type="ECO:0000259" key="4">
    <source>
        <dbReference type="PROSITE" id="PS50893"/>
    </source>
</evidence>
<keyword evidence="1" id="KW-0813">Transport</keyword>
<dbReference type="AlphaFoldDB" id="A0A2S6N867"/>
<dbReference type="CDD" id="cd03230">
    <property type="entry name" value="ABC_DR_subfamily_A"/>
    <property type="match status" value="1"/>
</dbReference>
<keyword evidence="3 5" id="KW-0067">ATP-binding</keyword>